<dbReference type="PATRIC" id="fig|284581.3.peg.1109"/>
<feature type="domain" description="DUF1731" evidence="3">
    <location>
        <begin position="251"/>
        <end position="300"/>
    </location>
</feature>
<dbReference type="Pfam" id="PF01370">
    <property type="entry name" value="Epimerase"/>
    <property type="match status" value="1"/>
</dbReference>
<dbReference type="STRING" id="284581.AMD01_15545"/>
<keyword evidence="5" id="KW-1185">Reference proteome</keyword>
<comment type="caution">
    <text evidence="4">The sequence shown here is derived from an EMBL/GenBank/DDBJ whole genome shotgun (WGS) entry which is preliminary data.</text>
</comment>
<dbReference type="PANTHER" id="PTHR11092:SF0">
    <property type="entry name" value="EPIMERASE FAMILY PROTEIN SDR39U1"/>
    <property type="match status" value="1"/>
</dbReference>
<reference evidence="5" key="1">
    <citation type="submission" date="2015-08" db="EMBL/GenBank/DDBJ databases">
        <title>Fjat-14210 dsm16467.</title>
        <authorList>
            <person name="Liu B."/>
            <person name="Wang J."/>
            <person name="Zhu Y."/>
            <person name="Liu G."/>
            <person name="Chen Q."/>
            <person name="Chen Z."/>
            <person name="Lan J."/>
            <person name="Che J."/>
            <person name="Ge C."/>
            <person name="Shi H."/>
            <person name="Pan Z."/>
            <person name="Liu X."/>
        </authorList>
    </citation>
    <scope>NUCLEOTIDE SEQUENCE [LARGE SCALE GENOMIC DNA]</scope>
    <source>
        <strain evidence="5">DSM 16467</strain>
    </source>
</reference>
<evidence type="ECO:0000256" key="1">
    <source>
        <dbReference type="ARBA" id="ARBA00009353"/>
    </source>
</evidence>
<gene>
    <name evidence="4" type="ORF">AMD01_15545</name>
</gene>
<name>A0A0M0KXB2_9BACI</name>
<evidence type="ECO:0000313" key="4">
    <source>
        <dbReference type="EMBL" id="KOO43444.1"/>
    </source>
</evidence>
<dbReference type="Proteomes" id="UP000037558">
    <property type="component" value="Unassembled WGS sequence"/>
</dbReference>
<dbReference type="OrthoDB" id="9801773at2"/>
<organism evidence="4 5">
    <name type="scientific">Priestia koreensis</name>
    <dbReference type="NCBI Taxonomy" id="284581"/>
    <lineage>
        <taxon>Bacteria</taxon>
        <taxon>Bacillati</taxon>
        <taxon>Bacillota</taxon>
        <taxon>Bacilli</taxon>
        <taxon>Bacillales</taxon>
        <taxon>Bacillaceae</taxon>
        <taxon>Priestia</taxon>
    </lineage>
</organism>
<evidence type="ECO:0000259" key="2">
    <source>
        <dbReference type="Pfam" id="PF01370"/>
    </source>
</evidence>
<proteinExistence type="inferred from homology"/>
<dbReference type="NCBIfam" id="TIGR01777">
    <property type="entry name" value="yfcH"/>
    <property type="match status" value="1"/>
</dbReference>
<evidence type="ECO:0000313" key="5">
    <source>
        <dbReference type="Proteomes" id="UP000037558"/>
    </source>
</evidence>
<dbReference type="InterPro" id="IPR036291">
    <property type="entry name" value="NAD(P)-bd_dom_sf"/>
</dbReference>
<dbReference type="RefSeq" id="WP_053402354.1">
    <property type="nucleotide sequence ID" value="NZ_LILC01000021.1"/>
</dbReference>
<protein>
    <submittedName>
        <fullName evidence="4">Oxidoreductase</fullName>
    </submittedName>
</protein>
<accession>A0A0M0KXB2</accession>
<dbReference type="Pfam" id="PF08338">
    <property type="entry name" value="DUF1731"/>
    <property type="match status" value="1"/>
</dbReference>
<dbReference type="PANTHER" id="PTHR11092">
    <property type="entry name" value="SUGAR NUCLEOTIDE EPIMERASE RELATED"/>
    <property type="match status" value="1"/>
</dbReference>
<feature type="domain" description="NAD-dependent epimerase/dehydratase" evidence="2">
    <location>
        <begin position="6"/>
        <end position="216"/>
    </location>
</feature>
<dbReference type="EMBL" id="LILC01000021">
    <property type="protein sequence ID" value="KOO43444.1"/>
    <property type="molecule type" value="Genomic_DNA"/>
</dbReference>
<dbReference type="InterPro" id="IPR010099">
    <property type="entry name" value="SDR39U1"/>
</dbReference>
<dbReference type="InterPro" id="IPR013549">
    <property type="entry name" value="DUF1731"/>
</dbReference>
<sequence>MRKVVLPGGSGFLGEALADYLIARGYEVVIFTRSSSRGESPRRYVQWDGKTRGDWVREISGSTAVVNFTGKSVNCIYTPKNKQEILQSRLDSVSVLHDVIKGSDDPPNAFIQAGSLAIFGDTTDVCDETSPHGTGFSVDVCQKWEEAFFSQEHIGTRRVLLRIGFALGKNGGALEPLRKLANRRLGGTVGSGKQYISWIHLDDLNEMFLTVIEQEEFEGIFNATGPSPVTNKEFMKTLRSVLNKGWSPKAPTPLVKVGAYVIMRAAPELALTGRRCVPDRFLRRGFTFRYMNLEQALQEIINE</sequence>
<dbReference type="SUPFAM" id="SSF51735">
    <property type="entry name" value="NAD(P)-binding Rossmann-fold domains"/>
    <property type="match status" value="1"/>
</dbReference>
<evidence type="ECO:0000259" key="3">
    <source>
        <dbReference type="Pfam" id="PF08338"/>
    </source>
</evidence>
<comment type="similarity">
    <text evidence="1">Belongs to the NAD(P)-dependent epimerase/dehydratase family. SDR39U1 subfamily.</text>
</comment>
<dbReference type="AlphaFoldDB" id="A0A0M0KXB2"/>
<dbReference type="Gene3D" id="3.40.50.720">
    <property type="entry name" value="NAD(P)-binding Rossmann-like Domain"/>
    <property type="match status" value="1"/>
</dbReference>
<dbReference type="InterPro" id="IPR001509">
    <property type="entry name" value="Epimerase_deHydtase"/>
</dbReference>
<dbReference type="CDD" id="cd05242">
    <property type="entry name" value="SDR_a8"/>
    <property type="match status" value="1"/>
</dbReference>